<reference evidence="2 3" key="1">
    <citation type="submission" date="2024-01" db="EMBL/GenBank/DDBJ databases">
        <title>A telomere-to-telomere, gap-free genome of sweet tea (Lithocarpus litseifolius).</title>
        <authorList>
            <person name="Zhou J."/>
        </authorList>
    </citation>
    <scope>NUCLEOTIDE SEQUENCE [LARGE SCALE GENOMIC DNA]</scope>
    <source>
        <strain evidence="2">Zhou-2022a</strain>
        <tissue evidence="2">Leaf</tissue>
    </source>
</reference>
<dbReference type="PANTHER" id="PTHR33116:SF86">
    <property type="entry name" value="REVERSE TRANSCRIPTASE DOMAIN-CONTAINING PROTEIN"/>
    <property type="match status" value="1"/>
</dbReference>
<feature type="domain" description="Reverse transcriptase" evidence="1">
    <location>
        <begin position="1"/>
        <end position="205"/>
    </location>
</feature>
<dbReference type="InterPro" id="IPR000477">
    <property type="entry name" value="RT_dom"/>
</dbReference>
<dbReference type="GO" id="GO:0003676">
    <property type="term" value="F:nucleic acid binding"/>
    <property type="evidence" value="ECO:0007669"/>
    <property type="project" value="InterPro"/>
</dbReference>
<dbReference type="PROSITE" id="PS50878">
    <property type="entry name" value="RT_POL"/>
    <property type="match status" value="1"/>
</dbReference>
<dbReference type="EMBL" id="JAZDWU010000012">
    <property type="protein sequence ID" value="KAK9983964.1"/>
    <property type="molecule type" value="Genomic_DNA"/>
</dbReference>
<dbReference type="InterPro" id="IPR036397">
    <property type="entry name" value="RNaseH_sf"/>
</dbReference>
<dbReference type="SUPFAM" id="SSF56672">
    <property type="entry name" value="DNA/RNA polymerases"/>
    <property type="match status" value="1"/>
</dbReference>
<proteinExistence type="predicted"/>
<dbReference type="InterPro" id="IPR012337">
    <property type="entry name" value="RNaseH-like_sf"/>
</dbReference>
<accession>A0AAW2BDB0</accession>
<protein>
    <recommendedName>
        <fullName evidence="1">Reverse transcriptase domain-containing protein</fullName>
    </recommendedName>
</protein>
<dbReference type="GO" id="GO:0004523">
    <property type="term" value="F:RNA-DNA hybrid ribonuclease activity"/>
    <property type="evidence" value="ECO:0007669"/>
    <property type="project" value="InterPro"/>
</dbReference>
<keyword evidence="3" id="KW-1185">Reference proteome</keyword>
<dbReference type="AlphaFoldDB" id="A0AAW2BDB0"/>
<dbReference type="PANTHER" id="PTHR33116">
    <property type="entry name" value="REVERSE TRANSCRIPTASE ZINC-BINDING DOMAIN-CONTAINING PROTEIN-RELATED-RELATED"/>
    <property type="match status" value="1"/>
</dbReference>
<evidence type="ECO:0000313" key="2">
    <source>
        <dbReference type="EMBL" id="KAK9983964.1"/>
    </source>
</evidence>
<dbReference type="Pfam" id="PF00078">
    <property type="entry name" value="RVT_1"/>
    <property type="match status" value="1"/>
</dbReference>
<evidence type="ECO:0000313" key="3">
    <source>
        <dbReference type="Proteomes" id="UP001459277"/>
    </source>
</evidence>
<dbReference type="Pfam" id="PF13966">
    <property type="entry name" value="zf-RVT"/>
    <property type="match status" value="1"/>
</dbReference>
<evidence type="ECO:0000259" key="1">
    <source>
        <dbReference type="PROSITE" id="PS50878"/>
    </source>
</evidence>
<dbReference type="InterPro" id="IPR002156">
    <property type="entry name" value="RNaseH_domain"/>
</dbReference>
<dbReference type="Gene3D" id="3.30.420.10">
    <property type="entry name" value="Ribonuclease H-like superfamily/Ribonuclease H"/>
    <property type="match status" value="1"/>
</dbReference>
<dbReference type="Proteomes" id="UP001459277">
    <property type="component" value="Unassembled WGS sequence"/>
</dbReference>
<dbReference type="CDD" id="cd06222">
    <property type="entry name" value="RNase_H_like"/>
    <property type="match status" value="1"/>
</dbReference>
<sequence>MVAFETLHCLQRYNSSRHGYTAIKLDMSKAYDRVEWHFLEGIMKKMGFNEGWIKLIMLCVSTVTYSVLVNGEPSELIHPTRGIRQGDPLSPFLFLLCTEGLNGMIKKAEMDGDIHGFSLCRRGPKLTHLLFADDCLLFCRATMDECGRVLDILKDYEEASGQKINKTKTALFFSKATDAAIKNNIKEAWGVPEIMQYEKYLGLPSFVGKGKKASFNYIKERVWRKIQGWEGKLLSQAGREVLIKSVIQAIPTYTMGCFKIPLGLCNEIEAMIKKFWWGQRGDRRKIHWVKWNDLTKSKAVGGIGFKDLAMYNDSLLAKQAWRLLHDHNSLFYKVFKARFFPNTSRLGIQDWALMHGGVFSLGGTLFKGERDSSVDILIDPQTRQWNVEMVEGLFHEEEAELIKQIPLSSVASEDILYWPYSSNDVYSSKSGYKFLKMEEELMDRAHDSVVDDDSQVWKMLWSMNAPQKVKTLLWRACREALPTKCSLFWRKITEEDLCVRCRAATENSLHALWSCTELDLVWEDPELWSFRNEVQFLSFKELLSWIIKHTQLLELFAVTVWSIWNQRNHVRLNQPADAIHQIAYLSKKWLAEYQARQVSPGPSLIHTQPTRCRWLPPPSGAVKINFDGATFPKEKKSGIGVVIRDTRGLVIASCSKVVHQVLSVSDIEALAAAWALSFASDVGVRQAILEGDSLTVISDLREDGKVLAPYGLLLEDVKVLSLHFEELRYSHTKREGNSLAHGLARYALSIPDLLVWMEDVLPQFYYVLQTDLPSFS</sequence>
<comment type="caution">
    <text evidence="2">The sequence shown here is derived from an EMBL/GenBank/DDBJ whole genome shotgun (WGS) entry which is preliminary data.</text>
</comment>
<dbReference type="SUPFAM" id="SSF53098">
    <property type="entry name" value="Ribonuclease H-like"/>
    <property type="match status" value="1"/>
</dbReference>
<name>A0AAW2BDB0_9ROSI</name>
<dbReference type="InterPro" id="IPR026960">
    <property type="entry name" value="RVT-Znf"/>
</dbReference>
<dbReference type="InterPro" id="IPR043502">
    <property type="entry name" value="DNA/RNA_pol_sf"/>
</dbReference>
<dbReference type="Pfam" id="PF13456">
    <property type="entry name" value="RVT_3"/>
    <property type="match status" value="1"/>
</dbReference>
<gene>
    <name evidence="2" type="ORF">SO802_033489</name>
</gene>
<dbReference type="InterPro" id="IPR044730">
    <property type="entry name" value="RNase_H-like_dom_plant"/>
</dbReference>
<organism evidence="2 3">
    <name type="scientific">Lithocarpus litseifolius</name>
    <dbReference type="NCBI Taxonomy" id="425828"/>
    <lineage>
        <taxon>Eukaryota</taxon>
        <taxon>Viridiplantae</taxon>
        <taxon>Streptophyta</taxon>
        <taxon>Embryophyta</taxon>
        <taxon>Tracheophyta</taxon>
        <taxon>Spermatophyta</taxon>
        <taxon>Magnoliopsida</taxon>
        <taxon>eudicotyledons</taxon>
        <taxon>Gunneridae</taxon>
        <taxon>Pentapetalae</taxon>
        <taxon>rosids</taxon>
        <taxon>fabids</taxon>
        <taxon>Fagales</taxon>
        <taxon>Fagaceae</taxon>
        <taxon>Lithocarpus</taxon>
    </lineage>
</organism>
<dbReference type="CDD" id="cd01650">
    <property type="entry name" value="RT_nLTR_like"/>
    <property type="match status" value="1"/>
</dbReference>